<sequence length="717" mass="79364">MKLVLPKRPAAQTGDDKPPVSGGLHLPSWFFAWEMYLIVLLAAGLRLYHIDFTEFDGDQANIFRMAYGALHEGMLVATANGASIRILNPPAVIYLLMIPAALSRNPLGAAIFQALLSVVAVLLTYLFTRHYYGRLAGTIAALSFAASARSIFYARFIWNQSFIPFFLLLFLFALFAGTVERRKGWLFPALFLVGLMVQLHATGAMLAAPLLVALVLALGTVRWRDLVLGVVSLLVIYAPYLLWEFTSHFSDLQILLNGSKLPVQWDTQALTYYQWSLSPYATLMDNGEPFTNTHSVLFPIYRRLLWLQPLLTCLLLGGAVTALVRVLRPGHLSSQEKVADNVLLRCWYALRNWWADLRATPARCGLLILLVWQIIPLLALFRHTLPVYPHYLIIFMPGQYILIGFFLAEAIKWCRSWSRWRGGLRIALCCLTVLALCAQSLGAAGMVLDTIRGNYQDTKLSSPYYNDLASLQNALHRADLLAQQHQLHRVYIAADKANMMALTFLAGQMRTATTLFNGTHCALLPSAESGPAILLVSPRSQFVDALIGQGNNGNLHATLIERPHRPGGPPFALYIVSTMSASSVAHGTFQGQLEALDTQAFSYRNAPWSVTRWQLLHTAQPASRVTYGYTMTASSGTGENNNQCTFSSLNAGDQLLMAFPQTGTVAEPLTVRGQFYTLSPYNFSYGSLTFETDTFLPPQASALHTSDGRDSLSFALP</sequence>
<keyword evidence="4" id="KW-0808">Transferase</keyword>
<feature type="transmembrane region" description="Helical" evidence="8">
    <location>
        <begin position="107"/>
        <end position="127"/>
    </location>
</feature>
<feature type="transmembrane region" description="Helical" evidence="8">
    <location>
        <begin position="305"/>
        <end position="327"/>
    </location>
</feature>
<evidence type="ECO:0000256" key="8">
    <source>
        <dbReference type="SAM" id="Phobius"/>
    </source>
</evidence>
<dbReference type="RefSeq" id="WP_220206535.1">
    <property type="nucleotide sequence ID" value="NZ_BNJK01000001.1"/>
</dbReference>
<dbReference type="EMBL" id="BNJK01000001">
    <property type="protein sequence ID" value="GHO95878.1"/>
    <property type="molecule type" value="Genomic_DNA"/>
</dbReference>
<evidence type="ECO:0000256" key="6">
    <source>
        <dbReference type="ARBA" id="ARBA00022989"/>
    </source>
</evidence>
<feature type="transmembrane region" description="Helical" evidence="8">
    <location>
        <begin position="225"/>
        <end position="243"/>
    </location>
</feature>
<dbReference type="InterPro" id="IPR050297">
    <property type="entry name" value="LipidA_mod_glycosyltrf_83"/>
</dbReference>
<feature type="transmembrane region" description="Helical" evidence="8">
    <location>
        <begin position="29"/>
        <end position="48"/>
    </location>
</feature>
<feature type="domain" description="Glycosyltransferase RgtA/B/C/D-like" evidence="9">
    <location>
        <begin position="89"/>
        <end position="243"/>
    </location>
</feature>
<feature type="transmembrane region" description="Helical" evidence="8">
    <location>
        <begin position="366"/>
        <end position="385"/>
    </location>
</feature>
<name>A0A8J3INY4_9CHLR</name>
<dbReference type="GO" id="GO:0009103">
    <property type="term" value="P:lipopolysaccharide biosynthetic process"/>
    <property type="evidence" value="ECO:0007669"/>
    <property type="project" value="UniProtKB-ARBA"/>
</dbReference>
<keyword evidence="5 8" id="KW-0812">Transmembrane</keyword>
<evidence type="ECO:0000256" key="5">
    <source>
        <dbReference type="ARBA" id="ARBA00022692"/>
    </source>
</evidence>
<proteinExistence type="predicted"/>
<comment type="caution">
    <text evidence="10">The sequence shown here is derived from an EMBL/GenBank/DDBJ whole genome shotgun (WGS) entry which is preliminary data.</text>
</comment>
<feature type="transmembrane region" description="Helical" evidence="8">
    <location>
        <begin position="423"/>
        <end position="448"/>
    </location>
</feature>
<feature type="transmembrane region" description="Helical" evidence="8">
    <location>
        <begin position="391"/>
        <end position="411"/>
    </location>
</feature>
<keyword evidence="11" id="KW-1185">Reference proteome</keyword>
<dbReference type="PANTHER" id="PTHR33908:SF11">
    <property type="entry name" value="MEMBRANE PROTEIN"/>
    <property type="match status" value="1"/>
</dbReference>
<protein>
    <recommendedName>
        <fullName evidence="9">Glycosyltransferase RgtA/B/C/D-like domain-containing protein</fullName>
    </recommendedName>
</protein>
<accession>A0A8J3INY4</accession>
<evidence type="ECO:0000259" key="9">
    <source>
        <dbReference type="Pfam" id="PF13231"/>
    </source>
</evidence>
<keyword evidence="2" id="KW-1003">Cell membrane</keyword>
<keyword evidence="3" id="KW-0328">Glycosyltransferase</keyword>
<feature type="transmembrane region" description="Helical" evidence="8">
    <location>
        <begin position="161"/>
        <end position="179"/>
    </location>
</feature>
<dbReference type="GO" id="GO:0005886">
    <property type="term" value="C:plasma membrane"/>
    <property type="evidence" value="ECO:0007669"/>
    <property type="project" value="UniProtKB-SubCell"/>
</dbReference>
<keyword evidence="7 8" id="KW-0472">Membrane</keyword>
<evidence type="ECO:0000313" key="10">
    <source>
        <dbReference type="EMBL" id="GHO95878.1"/>
    </source>
</evidence>
<evidence type="ECO:0000313" key="11">
    <source>
        <dbReference type="Proteomes" id="UP000597444"/>
    </source>
</evidence>
<dbReference type="InterPro" id="IPR038731">
    <property type="entry name" value="RgtA/B/C-like"/>
</dbReference>
<dbReference type="PANTHER" id="PTHR33908">
    <property type="entry name" value="MANNOSYLTRANSFERASE YKCB-RELATED"/>
    <property type="match status" value="1"/>
</dbReference>
<evidence type="ECO:0000256" key="1">
    <source>
        <dbReference type="ARBA" id="ARBA00004651"/>
    </source>
</evidence>
<feature type="transmembrane region" description="Helical" evidence="8">
    <location>
        <begin position="133"/>
        <end position="154"/>
    </location>
</feature>
<dbReference type="Proteomes" id="UP000597444">
    <property type="component" value="Unassembled WGS sequence"/>
</dbReference>
<comment type="subcellular location">
    <subcellularLocation>
        <location evidence="1">Cell membrane</location>
        <topology evidence="1">Multi-pass membrane protein</topology>
    </subcellularLocation>
</comment>
<dbReference type="AlphaFoldDB" id="A0A8J3INY4"/>
<reference evidence="10" key="1">
    <citation type="submission" date="2020-10" db="EMBL/GenBank/DDBJ databases">
        <title>Taxonomic study of unclassified bacteria belonging to the class Ktedonobacteria.</title>
        <authorList>
            <person name="Yabe S."/>
            <person name="Wang C.M."/>
            <person name="Zheng Y."/>
            <person name="Sakai Y."/>
            <person name="Cavaletti L."/>
            <person name="Monciardini P."/>
            <person name="Donadio S."/>
        </authorList>
    </citation>
    <scope>NUCLEOTIDE SEQUENCE</scope>
    <source>
        <strain evidence="10">ID150040</strain>
    </source>
</reference>
<gene>
    <name evidence="10" type="ORF">KSF_059260</name>
</gene>
<evidence type="ECO:0000256" key="4">
    <source>
        <dbReference type="ARBA" id="ARBA00022679"/>
    </source>
</evidence>
<evidence type="ECO:0000256" key="7">
    <source>
        <dbReference type="ARBA" id="ARBA00023136"/>
    </source>
</evidence>
<evidence type="ECO:0000256" key="3">
    <source>
        <dbReference type="ARBA" id="ARBA00022676"/>
    </source>
</evidence>
<feature type="transmembrane region" description="Helical" evidence="8">
    <location>
        <begin position="185"/>
        <end position="218"/>
    </location>
</feature>
<keyword evidence="6 8" id="KW-1133">Transmembrane helix</keyword>
<dbReference type="GO" id="GO:0016763">
    <property type="term" value="F:pentosyltransferase activity"/>
    <property type="evidence" value="ECO:0007669"/>
    <property type="project" value="TreeGrafter"/>
</dbReference>
<evidence type="ECO:0000256" key="2">
    <source>
        <dbReference type="ARBA" id="ARBA00022475"/>
    </source>
</evidence>
<organism evidence="10 11">
    <name type="scientific">Reticulibacter mediterranei</name>
    <dbReference type="NCBI Taxonomy" id="2778369"/>
    <lineage>
        <taxon>Bacteria</taxon>
        <taxon>Bacillati</taxon>
        <taxon>Chloroflexota</taxon>
        <taxon>Ktedonobacteria</taxon>
        <taxon>Ktedonobacterales</taxon>
        <taxon>Reticulibacteraceae</taxon>
        <taxon>Reticulibacter</taxon>
    </lineage>
</organism>
<dbReference type="Pfam" id="PF13231">
    <property type="entry name" value="PMT_2"/>
    <property type="match status" value="1"/>
</dbReference>